<dbReference type="PANTHER" id="PTHR30390:SF7">
    <property type="entry name" value="PHOSPHOHEPTOSE ISOMERASE"/>
    <property type="match status" value="1"/>
</dbReference>
<evidence type="ECO:0000259" key="1">
    <source>
        <dbReference type="PROSITE" id="PS51464"/>
    </source>
</evidence>
<dbReference type="Proteomes" id="UP001338309">
    <property type="component" value="Unassembled WGS sequence"/>
</dbReference>
<dbReference type="InterPro" id="IPR035472">
    <property type="entry name" value="RpiR-like_SIS"/>
</dbReference>
<dbReference type="CDD" id="cd05013">
    <property type="entry name" value="SIS_RpiR"/>
    <property type="match status" value="1"/>
</dbReference>
<keyword evidence="2" id="KW-0413">Isomerase</keyword>
<dbReference type="InterPro" id="IPR050099">
    <property type="entry name" value="SIS_GmhA/DiaA_subfam"/>
</dbReference>
<sequence>METEPFKRYYQVIEEKLNKAFRQKSEIRLAATWIAQCIQSGGWIYTSGTGHSHMMAEEIFYRAGGFARVRPILDPPLMLHADASGSTEIERKEGYAEQLLKDYQMNEKDVFIISSNSGRNPVSIEMAQLAQKAGTKVITITNLSHSKSVDSRHSSGSKLFQVSDVFLDNCGEIGDASIEFEGFSSRVGATSTVIGAALLQAILVQAVGMLLEEGNHPEIFNSSNSDQGEAENELLIEKYKPKVKGL</sequence>
<dbReference type="PROSITE" id="PS51464">
    <property type="entry name" value="SIS"/>
    <property type="match status" value="1"/>
</dbReference>
<proteinExistence type="predicted"/>
<comment type="caution">
    <text evidence="2">The sequence shown here is derived from an EMBL/GenBank/DDBJ whole genome shotgun (WGS) entry which is preliminary data.</text>
</comment>
<dbReference type="InterPro" id="IPR046348">
    <property type="entry name" value="SIS_dom_sf"/>
</dbReference>
<dbReference type="SUPFAM" id="SSF53697">
    <property type="entry name" value="SIS domain"/>
    <property type="match status" value="1"/>
</dbReference>
<feature type="domain" description="SIS" evidence="1">
    <location>
        <begin position="34"/>
        <end position="217"/>
    </location>
</feature>
<dbReference type="InterPro" id="IPR001347">
    <property type="entry name" value="SIS_dom"/>
</dbReference>
<reference evidence="2 3" key="1">
    <citation type="submission" date="2023-08" db="EMBL/GenBank/DDBJ databases">
        <title>Draft genome sequence of Algoriphagus confluentis.</title>
        <authorList>
            <person name="Takatani N."/>
            <person name="Hosokawa M."/>
            <person name="Sawabe T."/>
        </authorList>
    </citation>
    <scope>NUCLEOTIDE SEQUENCE [LARGE SCALE GENOMIC DNA]</scope>
    <source>
        <strain evidence="2 3">NBRC 111222</strain>
    </source>
</reference>
<dbReference type="EMBL" id="BTPD01000003">
    <property type="protein sequence ID" value="GMQ28342.1"/>
    <property type="molecule type" value="Genomic_DNA"/>
</dbReference>
<organism evidence="2 3">
    <name type="scientific">Algoriphagus confluentis</name>
    <dbReference type="NCBI Taxonomy" id="1697556"/>
    <lineage>
        <taxon>Bacteria</taxon>
        <taxon>Pseudomonadati</taxon>
        <taxon>Bacteroidota</taxon>
        <taxon>Cytophagia</taxon>
        <taxon>Cytophagales</taxon>
        <taxon>Cyclobacteriaceae</taxon>
        <taxon>Algoriphagus</taxon>
    </lineage>
</organism>
<dbReference type="RefSeq" id="WP_338223104.1">
    <property type="nucleotide sequence ID" value="NZ_BTPD01000003.1"/>
</dbReference>
<accession>A0ABQ6PNG3</accession>
<dbReference type="NCBIfam" id="NF002805">
    <property type="entry name" value="PRK02947.1"/>
    <property type="match status" value="1"/>
</dbReference>
<evidence type="ECO:0000313" key="2">
    <source>
        <dbReference type="EMBL" id="GMQ28342.1"/>
    </source>
</evidence>
<gene>
    <name evidence="2" type="ORF">Aconfl_09850</name>
</gene>
<evidence type="ECO:0000313" key="3">
    <source>
        <dbReference type="Proteomes" id="UP001338309"/>
    </source>
</evidence>
<dbReference type="PANTHER" id="PTHR30390">
    <property type="entry name" value="SEDOHEPTULOSE 7-PHOSPHATE ISOMERASE / DNAA INITIATOR-ASSOCIATING FACTOR FOR REPLICATION INITIATION"/>
    <property type="match status" value="1"/>
</dbReference>
<keyword evidence="3" id="KW-1185">Reference proteome</keyword>
<name>A0ABQ6PNG3_9BACT</name>
<dbReference type="GO" id="GO:0016853">
    <property type="term" value="F:isomerase activity"/>
    <property type="evidence" value="ECO:0007669"/>
    <property type="project" value="UniProtKB-KW"/>
</dbReference>
<dbReference type="Gene3D" id="3.40.50.10490">
    <property type="entry name" value="Glucose-6-phosphate isomerase like protein, domain 1"/>
    <property type="match status" value="1"/>
</dbReference>
<protein>
    <submittedName>
        <fullName evidence="2">Sugar isomerase domain-containing protein</fullName>
    </submittedName>
</protein>
<dbReference type="Pfam" id="PF13580">
    <property type="entry name" value="SIS_2"/>
    <property type="match status" value="1"/>
</dbReference>